<organism evidence="1 2">
    <name type="scientific">Suillus luteus UH-Slu-Lm8-n1</name>
    <dbReference type="NCBI Taxonomy" id="930992"/>
    <lineage>
        <taxon>Eukaryota</taxon>
        <taxon>Fungi</taxon>
        <taxon>Dikarya</taxon>
        <taxon>Basidiomycota</taxon>
        <taxon>Agaricomycotina</taxon>
        <taxon>Agaricomycetes</taxon>
        <taxon>Agaricomycetidae</taxon>
        <taxon>Boletales</taxon>
        <taxon>Suillineae</taxon>
        <taxon>Suillaceae</taxon>
        <taxon>Suillus</taxon>
    </lineage>
</organism>
<dbReference type="HOGENOM" id="CLU_1866442_0_0_1"/>
<evidence type="ECO:0000313" key="1">
    <source>
        <dbReference type="EMBL" id="KIK49281.1"/>
    </source>
</evidence>
<reference evidence="1 2" key="1">
    <citation type="submission" date="2014-04" db="EMBL/GenBank/DDBJ databases">
        <authorList>
            <consortium name="DOE Joint Genome Institute"/>
            <person name="Kuo A."/>
            <person name="Ruytinx J."/>
            <person name="Rineau F."/>
            <person name="Colpaert J."/>
            <person name="Kohler A."/>
            <person name="Nagy L.G."/>
            <person name="Floudas D."/>
            <person name="Copeland A."/>
            <person name="Barry K.W."/>
            <person name="Cichocki N."/>
            <person name="Veneault-Fourrey C."/>
            <person name="LaButti K."/>
            <person name="Lindquist E.A."/>
            <person name="Lipzen A."/>
            <person name="Lundell T."/>
            <person name="Morin E."/>
            <person name="Murat C."/>
            <person name="Sun H."/>
            <person name="Tunlid A."/>
            <person name="Henrissat B."/>
            <person name="Grigoriev I.V."/>
            <person name="Hibbett D.S."/>
            <person name="Martin F."/>
            <person name="Nordberg H.P."/>
            <person name="Cantor M.N."/>
            <person name="Hua S.X."/>
        </authorList>
    </citation>
    <scope>NUCLEOTIDE SEQUENCE [LARGE SCALE GENOMIC DNA]</scope>
    <source>
        <strain evidence="1 2">UH-Slu-Lm8-n1</strain>
    </source>
</reference>
<sequence length="137" mass="15411">MPADCQLRSMGNCYETVEYPRFKAVVDLVPKRSRFRERSLSFSFHKMHAFIFVALSLIIVRSTVCQQAYVTLADCAEEQHQLCTYLCVGVAEIDDAKTAATARTIAKETCMNIMCEDAILSDQIVLKIAGRRAAFMC</sequence>
<reference evidence="2" key="2">
    <citation type="submission" date="2015-01" db="EMBL/GenBank/DDBJ databases">
        <title>Evolutionary Origins and Diversification of the Mycorrhizal Mutualists.</title>
        <authorList>
            <consortium name="DOE Joint Genome Institute"/>
            <consortium name="Mycorrhizal Genomics Consortium"/>
            <person name="Kohler A."/>
            <person name="Kuo A."/>
            <person name="Nagy L.G."/>
            <person name="Floudas D."/>
            <person name="Copeland A."/>
            <person name="Barry K.W."/>
            <person name="Cichocki N."/>
            <person name="Veneault-Fourrey C."/>
            <person name="LaButti K."/>
            <person name="Lindquist E.A."/>
            <person name="Lipzen A."/>
            <person name="Lundell T."/>
            <person name="Morin E."/>
            <person name="Murat C."/>
            <person name="Riley R."/>
            <person name="Ohm R."/>
            <person name="Sun H."/>
            <person name="Tunlid A."/>
            <person name="Henrissat B."/>
            <person name="Grigoriev I.V."/>
            <person name="Hibbett D.S."/>
            <person name="Martin F."/>
        </authorList>
    </citation>
    <scope>NUCLEOTIDE SEQUENCE [LARGE SCALE GENOMIC DNA]</scope>
    <source>
        <strain evidence="2">UH-Slu-Lm8-n1</strain>
    </source>
</reference>
<dbReference type="EMBL" id="KN835133">
    <property type="protein sequence ID" value="KIK49281.1"/>
    <property type="molecule type" value="Genomic_DNA"/>
</dbReference>
<dbReference type="AlphaFoldDB" id="A0A0D0B5C5"/>
<accession>A0A0D0B5C5</accession>
<dbReference type="InParanoid" id="A0A0D0B5C5"/>
<protein>
    <submittedName>
        <fullName evidence="1">Uncharacterized protein</fullName>
    </submittedName>
</protein>
<keyword evidence="2" id="KW-1185">Reference proteome</keyword>
<gene>
    <name evidence="1" type="ORF">CY34DRAFT_310790</name>
</gene>
<proteinExistence type="predicted"/>
<evidence type="ECO:0000313" key="2">
    <source>
        <dbReference type="Proteomes" id="UP000054485"/>
    </source>
</evidence>
<dbReference type="Proteomes" id="UP000054485">
    <property type="component" value="Unassembled WGS sequence"/>
</dbReference>
<name>A0A0D0B5C5_9AGAM</name>